<dbReference type="STRING" id="568069.A0A1J1J4Y2"/>
<feature type="binding site" evidence="8">
    <location>
        <position position="12"/>
    </location>
    <ligand>
        <name>Zn(2+)</name>
        <dbReference type="ChEBI" id="CHEBI:29105"/>
    </ligand>
</feature>
<keyword evidence="2" id="KW-0677">Repeat</keyword>
<dbReference type="Gene3D" id="3.40.1800.20">
    <property type="match status" value="1"/>
</dbReference>
<feature type="domain" description="C2H2-type" evidence="10">
    <location>
        <begin position="422"/>
        <end position="449"/>
    </location>
</feature>
<dbReference type="SUPFAM" id="SSF57716">
    <property type="entry name" value="Glucocorticoid receptor-like (DNA-binding domain)"/>
    <property type="match status" value="1"/>
</dbReference>
<dbReference type="PROSITE" id="PS51915">
    <property type="entry name" value="ZAD"/>
    <property type="match status" value="1"/>
</dbReference>
<feature type="domain" description="C2H2-type" evidence="10">
    <location>
        <begin position="449"/>
        <end position="477"/>
    </location>
</feature>
<keyword evidence="3 7" id="KW-0863">Zinc-finger</keyword>
<proteinExistence type="inferred from homology"/>
<dbReference type="Pfam" id="PF07776">
    <property type="entry name" value="zf-AD"/>
    <property type="match status" value="1"/>
</dbReference>
<dbReference type="Proteomes" id="UP000183832">
    <property type="component" value="Unassembled WGS sequence"/>
</dbReference>
<evidence type="ECO:0000256" key="7">
    <source>
        <dbReference type="PROSITE-ProRule" id="PRU00042"/>
    </source>
</evidence>
<feature type="domain" description="C2H2-type" evidence="10">
    <location>
        <begin position="391"/>
        <end position="418"/>
    </location>
</feature>
<dbReference type="EMBL" id="CVRI01000072">
    <property type="protein sequence ID" value="CRL07467.1"/>
    <property type="molecule type" value="Genomic_DNA"/>
</dbReference>
<feature type="domain" description="C2H2-type" evidence="10">
    <location>
        <begin position="359"/>
        <end position="387"/>
    </location>
</feature>
<dbReference type="GO" id="GO:0008270">
    <property type="term" value="F:zinc ion binding"/>
    <property type="evidence" value="ECO:0007669"/>
    <property type="project" value="UniProtKB-UniRule"/>
</dbReference>
<dbReference type="GO" id="GO:0000981">
    <property type="term" value="F:DNA-binding transcription factor activity, RNA polymerase II-specific"/>
    <property type="evidence" value="ECO:0007669"/>
    <property type="project" value="TreeGrafter"/>
</dbReference>
<dbReference type="PROSITE" id="PS50157">
    <property type="entry name" value="ZINC_FINGER_C2H2_2"/>
    <property type="match status" value="8"/>
</dbReference>
<dbReference type="PROSITE" id="PS00028">
    <property type="entry name" value="ZINC_FINGER_C2H2_1"/>
    <property type="match status" value="8"/>
</dbReference>
<accession>A0A1J1J4Y2</accession>
<dbReference type="PANTHER" id="PTHR24388">
    <property type="entry name" value="ZINC FINGER PROTEIN"/>
    <property type="match status" value="1"/>
</dbReference>
<evidence type="ECO:0000256" key="5">
    <source>
        <dbReference type="ARBA" id="ARBA00023242"/>
    </source>
</evidence>
<comment type="similarity">
    <text evidence="6">Belongs to the snail C2H2-type zinc-finger protein family.</text>
</comment>
<dbReference type="AlphaFoldDB" id="A0A1J1J4Y2"/>
<feature type="domain" description="C2H2-type" evidence="10">
    <location>
        <begin position="478"/>
        <end position="506"/>
    </location>
</feature>
<dbReference type="SMART" id="SM00868">
    <property type="entry name" value="zf-AD"/>
    <property type="match status" value="2"/>
</dbReference>
<evidence type="ECO:0000259" key="10">
    <source>
        <dbReference type="PROSITE" id="PS50157"/>
    </source>
</evidence>
<dbReference type="Gene3D" id="3.30.160.60">
    <property type="entry name" value="Classic Zinc Finger"/>
    <property type="match status" value="5"/>
</dbReference>
<evidence type="ECO:0000259" key="11">
    <source>
        <dbReference type="PROSITE" id="PS51915"/>
    </source>
</evidence>
<dbReference type="SUPFAM" id="SSF57667">
    <property type="entry name" value="beta-beta-alpha zinc fingers"/>
    <property type="match status" value="3"/>
</dbReference>
<sequence length="574" mass="66872">MSENLLSNCRLCNYQCDKRLMLNIFDESSGYSEKIESYLSLKVFSTDNSSHVCFHCSQTLDNFHNFATKIKAIQKIIYPEQFQIQEIAYEICVFPQPEANIENEKIDADENFEEVVYQPLNKNNHQHKEIKISSTIRTRSKRERNENFFDNLLMPTKVIKKAPEKVEEEQTSYRSFDFEENHQSIKIDQNDSSCSEVSEETNSSEWPSAHKTKNIPSQLVSQNGLLIYKGKKLMRMMSSFYNANCESCGSKYKRLNDLFTHYEISHECEPFVTCCQIKLTKLPRMIWHFVKHIQPELFKCNICSYIVSRPKFLQLHLQTHSTTAERPYSCDKCDKRFIWKGALKSHLINHQPEAERKVFLCLLCNRKYQSAGSLASHKKATHGDNSAKTRNLCEICSKSFSTITSYKEHMITHSKDSVKLQLKCEECGKWLKNNRCLKSHMLLHANIDYKCTICDYVTKKEKLLKNHVITRHTSDRPWTCEECNKSFKIKRALAIHKRQSHGVEAIKGKTCEFCGRKFANASNYYTHRKNFHSKDLQSKIDKKNEEEQMKRIKIGLETSSSNIVGRSLVSGIDN</sequence>
<feature type="binding site" evidence="8">
    <location>
        <position position="53"/>
    </location>
    <ligand>
        <name>Zn(2+)</name>
        <dbReference type="ChEBI" id="CHEBI:29105"/>
    </ligand>
</feature>
<feature type="domain" description="C2H2-type" evidence="10">
    <location>
        <begin position="298"/>
        <end position="327"/>
    </location>
</feature>
<protein>
    <submittedName>
        <fullName evidence="12">CLUMA_CG020435, isoform A</fullName>
    </submittedName>
</protein>
<dbReference type="Pfam" id="PF13894">
    <property type="entry name" value="zf-C2H2_4"/>
    <property type="match status" value="1"/>
</dbReference>
<dbReference type="Pfam" id="PF00096">
    <property type="entry name" value="zf-C2H2"/>
    <property type="match status" value="3"/>
</dbReference>
<evidence type="ECO:0000313" key="12">
    <source>
        <dbReference type="EMBL" id="CRL07467.1"/>
    </source>
</evidence>
<dbReference type="OrthoDB" id="3565419at2759"/>
<evidence type="ECO:0000256" key="9">
    <source>
        <dbReference type="SAM" id="MobiDB-lite"/>
    </source>
</evidence>
<evidence type="ECO:0000256" key="4">
    <source>
        <dbReference type="ARBA" id="ARBA00022833"/>
    </source>
</evidence>
<dbReference type="PANTHER" id="PTHR24388:SF104">
    <property type="entry name" value="AT-RICH BINDING PROTEIN-RELATED"/>
    <property type="match status" value="1"/>
</dbReference>
<dbReference type="GO" id="GO:0000978">
    <property type="term" value="F:RNA polymerase II cis-regulatory region sequence-specific DNA binding"/>
    <property type="evidence" value="ECO:0007669"/>
    <property type="project" value="TreeGrafter"/>
</dbReference>
<dbReference type="FunFam" id="3.30.160.60:FF:000534">
    <property type="entry name" value="zinc finger protein 674"/>
    <property type="match status" value="1"/>
</dbReference>
<feature type="domain" description="ZAD" evidence="11">
    <location>
        <begin position="7"/>
        <end position="80"/>
    </location>
</feature>
<dbReference type="SMART" id="SM00355">
    <property type="entry name" value="ZnF_C2H2"/>
    <property type="match status" value="9"/>
</dbReference>
<dbReference type="GO" id="GO:0005634">
    <property type="term" value="C:nucleus"/>
    <property type="evidence" value="ECO:0007669"/>
    <property type="project" value="InterPro"/>
</dbReference>
<name>A0A1J1J4Y2_9DIPT</name>
<evidence type="ECO:0000256" key="6">
    <source>
        <dbReference type="ARBA" id="ARBA00037948"/>
    </source>
</evidence>
<dbReference type="InterPro" id="IPR012934">
    <property type="entry name" value="Znf_AD"/>
</dbReference>
<evidence type="ECO:0000313" key="13">
    <source>
        <dbReference type="Proteomes" id="UP000183832"/>
    </source>
</evidence>
<gene>
    <name evidence="12" type="ORF">CLUMA_CG020435</name>
</gene>
<dbReference type="InterPro" id="IPR050527">
    <property type="entry name" value="Snail/Krueppel_Znf"/>
</dbReference>
<dbReference type="InterPro" id="IPR036236">
    <property type="entry name" value="Znf_C2H2_sf"/>
</dbReference>
<feature type="compositionally biased region" description="Polar residues" evidence="9">
    <location>
        <begin position="190"/>
        <end position="206"/>
    </location>
</feature>
<organism evidence="12 13">
    <name type="scientific">Clunio marinus</name>
    <dbReference type="NCBI Taxonomy" id="568069"/>
    <lineage>
        <taxon>Eukaryota</taxon>
        <taxon>Metazoa</taxon>
        <taxon>Ecdysozoa</taxon>
        <taxon>Arthropoda</taxon>
        <taxon>Hexapoda</taxon>
        <taxon>Insecta</taxon>
        <taxon>Pterygota</taxon>
        <taxon>Neoptera</taxon>
        <taxon>Endopterygota</taxon>
        <taxon>Diptera</taxon>
        <taxon>Nematocera</taxon>
        <taxon>Chironomoidea</taxon>
        <taxon>Chironomidae</taxon>
        <taxon>Clunio</taxon>
    </lineage>
</organism>
<evidence type="ECO:0000256" key="3">
    <source>
        <dbReference type="ARBA" id="ARBA00022771"/>
    </source>
</evidence>
<reference evidence="12 13" key="1">
    <citation type="submission" date="2015-04" db="EMBL/GenBank/DDBJ databases">
        <authorList>
            <person name="Syromyatnikov M.Y."/>
            <person name="Popov V.N."/>
        </authorList>
    </citation>
    <scope>NUCLEOTIDE SEQUENCE [LARGE SCALE GENOMIC DNA]</scope>
</reference>
<dbReference type="InterPro" id="IPR013087">
    <property type="entry name" value="Znf_C2H2_type"/>
</dbReference>
<keyword evidence="13" id="KW-1185">Reference proteome</keyword>
<evidence type="ECO:0000256" key="8">
    <source>
        <dbReference type="PROSITE-ProRule" id="PRU01263"/>
    </source>
</evidence>
<feature type="domain" description="C2H2-type" evidence="10">
    <location>
        <begin position="509"/>
        <end position="537"/>
    </location>
</feature>
<feature type="region of interest" description="Disordered" evidence="9">
    <location>
        <begin position="187"/>
        <end position="211"/>
    </location>
</feature>
<keyword evidence="1 8" id="KW-0479">Metal-binding</keyword>
<keyword evidence="4 8" id="KW-0862">Zinc</keyword>
<feature type="domain" description="C2H2-type" evidence="10">
    <location>
        <begin position="328"/>
        <end position="355"/>
    </location>
</feature>
<keyword evidence="5" id="KW-0539">Nucleus</keyword>
<feature type="binding site" evidence="8">
    <location>
        <position position="56"/>
    </location>
    <ligand>
        <name>Zn(2+)</name>
        <dbReference type="ChEBI" id="CHEBI:29105"/>
    </ligand>
</feature>
<feature type="binding site" evidence="8">
    <location>
        <position position="9"/>
    </location>
    <ligand>
        <name>Zn(2+)</name>
        <dbReference type="ChEBI" id="CHEBI:29105"/>
    </ligand>
</feature>
<evidence type="ECO:0000256" key="2">
    <source>
        <dbReference type="ARBA" id="ARBA00022737"/>
    </source>
</evidence>
<evidence type="ECO:0000256" key="1">
    <source>
        <dbReference type="ARBA" id="ARBA00022723"/>
    </source>
</evidence>